<dbReference type="OrthoDB" id="28127at2759"/>
<dbReference type="AlphaFoldDB" id="A0A9P3H768"/>
<dbReference type="GO" id="GO:0006631">
    <property type="term" value="P:fatty acid metabolic process"/>
    <property type="evidence" value="ECO:0007669"/>
    <property type="project" value="TreeGrafter"/>
</dbReference>
<proteinExistence type="predicted"/>
<dbReference type="Proteomes" id="UP000827284">
    <property type="component" value="Unassembled WGS sequence"/>
</dbReference>
<dbReference type="InterPro" id="IPR032870">
    <property type="entry name" value="ALKBH7-like"/>
</dbReference>
<dbReference type="InterPro" id="IPR037151">
    <property type="entry name" value="AlkB-like_sf"/>
</dbReference>
<dbReference type="Gene3D" id="2.60.120.590">
    <property type="entry name" value="Alpha-ketoglutarate-dependent dioxygenase AlkB-like"/>
    <property type="match status" value="1"/>
</dbReference>
<dbReference type="SUPFAM" id="SSF51197">
    <property type="entry name" value="Clavaminate synthase-like"/>
    <property type="match status" value="1"/>
</dbReference>
<dbReference type="GO" id="GO:0005759">
    <property type="term" value="C:mitochondrial matrix"/>
    <property type="evidence" value="ECO:0007669"/>
    <property type="project" value="TreeGrafter"/>
</dbReference>
<reference evidence="3" key="2">
    <citation type="journal article" date="2022" name="Microbiol. Resour. Announc.">
        <title>Whole-Genome Sequence of Entomortierella parvispora E1425, a Mucoromycotan Fungus Associated with Burkholderiaceae-Related Endosymbiotic Bacteria.</title>
        <authorList>
            <person name="Herlambang A."/>
            <person name="Guo Y."/>
            <person name="Takashima Y."/>
            <person name="Narisawa K."/>
            <person name="Ohta H."/>
            <person name="Nishizawa T."/>
        </authorList>
    </citation>
    <scope>NUCLEOTIDE SEQUENCE</scope>
    <source>
        <strain evidence="3">E1425</strain>
    </source>
</reference>
<dbReference type="PANTHER" id="PTHR21052:SF0">
    <property type="entry name" value="ALPHA-KETOGLUTARATE-DEPENDENT DIOXYGENASE ALKB HOMOLOG 7, MITOCHONDRIAL"/>
    <property type="match status" value="1"/>
</dbReference>
<evidence type="ECO:0000313" key="3">
    <source>
        <dbReference type="EMBL" id="GJJ71311.1"/>
    </source>
</evidence>
<feature type="compositionally biased region" description="Polar residues" evidence="1">
    <location>
        <begin position="47"/>
        <end position="60"/>
    </location>
</feature>
<accession>A0A9P3H768</accession>
<evidence type="ECO:0000256" key="1">
    <source>
        <dbReference type="SAM" id="MobiDB-lite"/>
    </source>
</evidence>
<evidence type="ECO:0000313" key="4">
    <source>
        <dbReference type="Proteomes" id="UP000827284"/>
    </source>
</evidence>
<dbReference type="Pfam" id="PF13532">
    <property type="entry name" value="2OG-FeII_Oxy_2"/>
    <property type="match status" value="1"/>
</dbReference>
<keyword evidence="4" id="KW-1185">Reference proteome</keyword>
<dbReference type="InterPro" id="IPR027450">
    <property type="entry name" value="AlkB-like"/>
</dbReference>
<protein>
    <submittedName>
        <fullName evidence="3">Alkylated DNA repair protein alkB homolog 7</fullName>
    </submittedName>
</protein>
<sequence length="325" mass="36893">MSSAPRVAGPACRAAFNSRRTHLPRLAITNGIRTSGILTRSRLYCSESTPRQSLHPSSTWWRDHPESTSPRNNPENEQDSQHHYDNLRTSSSIASTYIDLSRIPTNEHEQILKDFILVPNYLSPPEQEMMIQAATKKLKRALGKQVRYEDGHFDGVITRYRECSASDWGTGAPSLDKDQQRTTPSEIMQSIKHEFFPHQWSWVAPHLLELEAGRGGIKPHVDHLEASGEVVAGLCLGSDAVMELIHEDEPERLFKVWLPKGAFYFQRGSVRYHYKHGIPVEPADHQFRGQVIPKEKRISVMLRNALDSRLRESSPRSSISHGMGM</sequence>
<evidence type="ECO:0000259" key="2">
    <source>
        <dbReference type="Pfam" id="PF13532"/>
    </source>
</evidence>
<reference evidence="3" key="1">
    <citation type="submission" date="2021-11" db="EMBL/GenBank/DDBJ databases">
        <authorList>
            <person name="Herlambang A."/>
            <person name="Guo Y."/>
            <person name="Takashima Y."/>
            <person name="Nishizawa T."/>
        </authorList>
    </citation>
    <scope>NUCLEOTIDE SEQUENCE</scope>
    <source>
        <strain evidence="3">E1425</strain>
    </source>
</reference>
<comment type="caution">
    <text evidence="3">The sequence shown here is derived from an EMBL/GenBank/DDBJ whole genome shotgun (WGS) entry which is preliminary data.</text>
</comment>
<gene>
    <name evidence="3" type="ORF">EMPS_03661</name>
</gene>
<feature type="domain" description="Alpha-ketoglutarate-dependent dioxygenase AlkB-like" evidence="2">
    <location>
        <begin position="116"/>
        <end position="303"/>
    </location>
</feature>
<feature type="region of interest" description="Disordered" evidence="1">
    <location>
        <begin position="47"/>
        <end position="85"/>
    </location>
</feature>
<dbReference type="EMBL" id="BQFW01000005">
    <property type="protein sequence ID" value="GJJ71311.1"/>
    <property type="molecule type" value="Genomic_DNA"/>
</dbReference>
<organism evidence="3 4">
    <name type="scientific">Entomortierella parvispora</name>
    <dbReference type="NCBI Taxonomy" id="205924"/>
    <lineage>
        <taxon>Eukaryota</taxon>
        <taxon>Fungi</taxon>
        <taxon>Fungi incertae sedis</taxon>
        <taxon>Mucoromycota</taxon>
        <taxon>Mortierellomycotina</taxon>
        <taxon>Mortierellomycetes</taxon>
        <taxon>Mortierellales</taxon>
        <taxon>Mortierellaceae</taxon>
        <taxon>Entomortierella</taxon>
    </lineage>
</organism>
<dbReference type="PANTHER" id="PTHR21052">
    <property type="entry name" value="SPERMATOGENESIS ASSOCIATED 11-RELATED"/>
    <property type="match status" value="1"/>
</dbReference>
<dbReference type="GO" id="GO:0006974">
    <property type="term" value="P:DNA damage response"/>
    <property type="evidence" value="ECO:0007669"/>
    <property type="project" value="InterPro"/>
</dbReference>
<name>A0A9P3H768_9FUNG</name>